<protein>
    <submittedName>
        <fullName evidence="5">DUF5107 domain-containing protein</fullName>
    </submittedName>
</protein>
<dbReference type="GO" id="GO:0030246">
    <property type="term" value="F:carbohydrate binding"/>
    <property type="evidence" value="ECO:0007669"/>
    <property type="project" value="InterPro"/>
</dbReference>
<dbReference type="PROSITE" id="PS50005">
    <property type="entry name" value="TPR"/>
    <property type="match status" value="1"/>
</dbReference>
<dbReference type="SUPFAM" id="SSF74650">
    <property type="entry name" value="Galactose mutarotase-like"/>
    <property type="match status" value="1"/>
</dbReference>
<reference evidence="5" key="1">
    <citation type="journal article" date="2021" name="PeerJ">
        <title>Extensive microbial diversity within the chicken gut microbiome revealed by metagenomics and culture.</title>
        <authorList>
            <person name="Gilroy R."/>
            <person name="Ravi A."/>
            <person name="Getino M."/>
            <person name="Pursley I."/>
            <person name="Horton D.L."/>
            <person name="Alikhan N.F."/>
            <person name="Baker D."/>
            <person name="Gharbi K."/>
            <person name="Hall N."/>
            <person name="Watson M."/>
            <person name="Adriaenssens E.M."/>
            <person name="Foster-Nyarko E."/>
            <person name="Jarju S."/>
            <person name="Secka A."/>
            <person name="Antonio M."/>
            <person name="Oren A."/>
            <person name="Chaudhuri R.R."/>
            <person name="La Ragione R."/>
            <person name="Hildebrand F."/>
            <person name="Pallen M.J."/>
        </authorList>
    </citation>
    <scope>NUCLEOTIDE SEQUENCE</scope>
    <source>
        <strain evidence="5">ChiSjej2B20-11307</strain>
    </source>
</reference>
<dbReference type="InterPro" id="IPR033396">
    <property type="entry name" value="DUF5107"/>
</dbReference>
<dbReference type="InterPro" id="IPR011990">
    <property type="entry name" value="TPR-like_helical_dom_sf"/>
</dbReference>
<dbReference type="GO" id="GO:0003824">
    <property type="term" value="F:catalytic activity"/>
    <property type="evidence" value="ECO:0007669"/>
    <property type="project" value="InterPro"/>
</dbReference>
<dbReference type="InterPro" id="IPR019734">
    <property type="entry name" value="TPR_rpt"/>
</dbReference>
<keyword evidence="2 3" id="KW-0802">TPR repeat</keyword>
<keyword evidence="1" id="KW-0677">Repeat</keyword>
<dbReference type="Pfam" id="PF17128">
    <property type="entry name" value="DUF5107"/>
    <property type="match status" value="1"/>
</dbReference>
<accession>A0A9D2HA87</accession>
<proteinExistence type="predicted"/>
<comment type="caution">
    <text evidence="5">The sequence shown here is derived from an EMBL/GenBank/DDBJ whole genome shotgun (WGS) entry which is preliminary data.</text>
</comment>
<evidence type="ECO:0000313" key="6">
    <source>
        <dbReference type="Proteomes" id="UP000824223"/>
    </source>
</evidence>
<evidence type="ECO:0000256" key="1">
    <source>
        <dbReference type="ARBA" id="ARBA00022737"/>
    </source>
</evidence>
<dbReference type="InterPro" id="IPR013105">
    <property type="entry name" value="TPR_2"/>
</dbReference>
<dbReference type="Gene3D" id="1.25.40.10">
    <property type="entry name" value="Tetratricopeptide repeat domain"/>
    <property type="match status" value="1"/>
</dbReference>
<organism evidence="5 6">
    <name type="scientific">Candidatus Mediterraneibacter pullicola</name>
    <dbReference type="NCBI Taxonomy" id="2838682"/>
    <lineage>
        <taxon>Bacteria</taxon>
        <taxon>Bacillati</taxon>
        <taxon>Bacillota</taxon>
        <taxon>Clostridia</taxon>
        <taxon>Lachnospirales</taxon>
        <taxon>Lachnospiraceae</taxon>
        <taxon>Mediterraneibacter</taxon>
    </lineage>
</organism>
<feature type="domain" description="DUF5107" evidence="4">
    <location>
        <begin position="44"/>
        <end position="319"/>
    </location>
</feature>
<dbReference type="Pfam" id="PF07719">
    <property type="entry name" value="TPR_2"/>
    <property type="match status" value="1"/>
</dbReference>
<name>A0A9D2HA87_9FIRM</name>
<dbReference type="GO" id="GO:0005975">
    <property type="term" value="P:carbohydrate metabolic process"/>
    <property type="evidence" value="ECO:0007669"/>
    <property type="project" value="InterPro"/>
</dbReference>
<gene>
    <name evidence="5" type="ORF">H9798_06550</name>
</gene>
<dbReference type="EMBL" id="DXAK01000033">
    <property type="protein sequence ID" value="HJA06789.1"/>
    <property type="molecule type" value="Genomic_DNA"/>
</dbReference>
<dbReference type="Proteomes" id="UP000824223">
    <property type="component" value="Unassembled WGS sequence"/>
</dbReference>
<dbReference type="InterPro" id="IPR011013">
    <property type="entry name" value="Gal_mutarotase_sf_dom"/>
</dbReference>
<evidence type="ECO:0000256" key="3">
    <source>
        <dbReference type="PROSITE-ProRule" id="PRU00339"/>
    </source>
</evidence>
<reference evidence="5" key="2">
    <citation type="submission" date="2021-04" db="EMBL/GenBank/DDBJ databases">
        <authorList>
            <person name="Gilroy R."/>
        </authorList>
    </citation>
    <scope>NUCLEOTIDE SEQUENCE</scope>
    <source>
        <strain evidence="5">ChiSjej2B20-11307</strain>
    </source>
</reference>
<evidence type="ECO:0000256" key="2">
    <source>
        <dbReference type="ARBA" id="ARBA00022803"/>
    </source>
</evidence>
<sequence length="639" mass="73981">MREVSLGKKDSFPSLVGDLIIQNELDFDVDESSELYGGYGRVMNSYPYRKFSCYDRELKDADLYTAVLENDYLKAEFLPERGGRLWSLWDKVRNRELLFRNPVLRYGNLAVRNAWFSGGVEWNIGVIGHTPLTTSTLFTSVLQQPDGTPVLRMYEYERIRQVTYQMDFWLGEEDRFLNARMRIVNFGNDVVPMYWWSNIAVPASEEGRIITPAKQAYTSSKGLVYKVDIPIVEDVDITRYNNIPESVDYFFDLEPHEPKYIAHVDGTGYGLLQMSTDRLQARKLFTWGRKAAAVHWQEFLSVEGEGKYVEIQAGLAKTQYGCLPMSPRTAWEWLERYGAVTLSEAQRNMEFAGLRDEMTRTVSADPAFQEMDQVLRDTKEMAHQPAEVKVKGSGYGAMKNRELELEGRPSISGHLDFGAPEEKQEEWLRFLKSGELFCPDPKEAPQLYPNDESIYVKLKETVKNRNKDNWYAHYNLGLYYFQKGKYKKAYREFEKSASIRKNAWAYHGMASAAVMRGENKKAGQAMEKGICLRGEDLSYLKEGFRILQMSGRYGKICRLYDSMENCFRKDGRLRFYYIWALHKTGRSEEARRLLNKDGGLKVDDIREGELSLGELWIELERAAGEEPDQVPYRFDFHSA</sequence>
<feature type="repeat" description="TPR" evidence="3">
    <location>
        <begin position="470"/>
        <end position="503"/>
    </location>
</feature>
<dbReference type="AlphaFoldDB" id="A0A9D2HA87"/>
<evidence type="ECO:0000259" key="4">
    <source>
        <dbReference type="Pfam" id="PF17128"/>
    </source>
</evidence>
<dbReference type="SUPFAM" id="SSF48452">
    <property type="entry name" value="TPR-like"/>
    <property type="match status" value="2"/>
</dbReference>
<evidence type="ECO:0000313" key="5">
    <source>
        <dbReference type="EMBL" id="HJA06789.1"/>
    </source>
</evidence>